<accession>A0A5S4YJI0</accession>
<protein>
    <submittedName>
        <fullName evidence="1">Uncharacterized protein</fullName>
    </submittedName>
</protein>
<keyword evidence="2" id="KW-1185">Reference proteome</keyword>
<dbReference type="RefSeq" id="WP_148742516.1">
    <property type="nucleotide sequence ID" value="NZ_VSTH01000095.1"/>
</dbReference>
<dbReference type="NCBIfam" id="NF038232">
    <property type="entry name" value="STM3845_fam"/>
    <property type="match status" value="1"/>
</dbReference>
<evidence type="ECO:0000313" key="1">
    <source>
        <dbReference type="EMBL" id="TYO63637.1"/>
    </source>
</evidence>
<sequence>MPRKIATRYRPSGRSARYQVTIFRGFKGKLLVLPFSQDLDADKIHVQAPTDVIFLGGGPISDLSDVVPLSLRDAFLKILENPALKGRDLIQAEEITPQISFFNKYENILDFETDLAQIVELIILFCESEGSLAELGAFAMINEIASRLFLVVREKHWNELSFIKLGPLRMIEKRYGRDSIFVVDDASVGMRGNSASDVSMEALKGLLVPPLTDRLARPREPTTFDARRSGHVIKLIVGLVQEYGALKADEILSLLKILNVCDVSQQDIYRYLLCAEAVGWLKEVSKGSSDYFVARATNIDAATIHVKVTAEERNKRRRRLLIREHWKVHDAQRFKAISEYFSQGAGL</sequence>
<dbReference type="EMBL" id="VSTH01000095">
    <property type="protein sequence ID" value="TYO63637.1"/>
    <property type="molecule type" value="Genomic_DNA"/>
</dbReference>
<reference evidence="1 2" key="1">
    <citation type="submission" date="2019-08" db="EMBL/GenBank/DDBJ databases">
        <title>Bradyrhizobium hipponensis sp. nov., a rhizobium isolated from a Lupinus angustifolius root nodule in Tunisia.</title>
        <authorList>
            <person name="Off K."/>
            <person name="Rejili M."/>
            <person name="Mars M."/>
            <person name="Brachmann A."/>
            <person name="Marin M."/>
        </authorList>
    </citation>
    <scope>NUCLEOTIDE SEQUENCE [LARGE SCALE GENOMIC DNA]</scope>
    <source>
        <strain evidence="2">aSej3</strain>
    </source>
</reference>
<gene>
    <name evidence="1" type="ORF">FXV83_26405</name>
</gene>
<comment type="caution">
    <text evidence="1">The sequence shown here is derived from an EMBL/GenBank/DDBJ whole genome shotgun (WGS) entry which is preliminary data.</text>
</comment>
<organism evidence="1 2">
    <name type="scientific">Bradyrhizobium hipponense</name>
    <dbReference type="NCBI Taxonomy" id="2605638"/>
    <lineage>
        <taxon>Bacteria</taxon>
        <taxon>Pseudomonadati</taxon>
        <taxon>Pseudomonadota</taxon>
        <taxon>Alphaproteobacteria</taxon>
        <taxon>Hyphomicrobiales</taxon>
        <taxon>Nitrobacteraceae</taxon>
        <taxon>Bradyrhizobium</taxon>
    </lineage>
</organism>
<dbReference type="InterPro" id="IPR049725">
    <property type="entry name" value="STM3845-like"/>
</dbReference>
<evidence type="ECO:0000313" key="2">
    <source>
        <dbReference type="Proteomes" id="UP000324797"/>
    </source>
</evidence>
<proteinExistence type="predicted"/>
<name>A0A5S4YJI0_9BRAD</name>
<dbReference type="Proteomes" id="UP000324797">
    <property type="component" value="Unassembled WGS sequence"/>
</dbReference>
<dbReference type="AlphaFoldDB" id="A0A5S4YJI0"/>